<dbReference type="InterPro" id="IPR050553">
    <property type="entry name" value="Thioredoxin_ResA/DsbE_sf"/>
</dbReference>
<dbReference type="Gene3D" id="3.40.30.10">
    <property type="entry name" value="Glutaredoxin"/>
    <property type="match status" value="1"/>
</dbReference>
<dbReference type="PANTHER" id="PTHR42852:SF13">
    <property type="entry name" value="PROTEIN DIPZ"/>
    <property type="match status" value="1"/>
</dbReference>
<dbReference type="InterPro" id="IPR017937">
    <property type="entry name" value="Thioredoxin_CS"/>
</dbReference>
<sequence>MKYEGISRIRMKKVVLFSMLNIWVIGVFGQKEVRSEYPIVGKPLPNYVLQEVKYSDQSKISFSDYRGKWMILDFFKMGCTACFESFPKVNELAKQYKESLQILLIGEDHRFVRETFEKFRKKYNLKLPMAIDSDLFEQFGVLAVPHVVYIDPDGIVRAVTSKIDKDVVDSFLRGETPDVRILLNKHQEQNTNHSFPRDTITLISEHNIQPKNIIFKSILGKYDGKSRRVVYSPFGKGHTHKLIGVSLRNLYTLAFNDTLLHFPSADGKKPNYYGKSVRFPILKVNDTSMFYGDYERKENLFTYELSISPDKYESMYQMKKILQNDLNEYFGYKVSIDSLLMPYWKLIATDKARNDLKSRKTTYSWEGKGSHTFSELTNAPVSNIVRILWAYHQTEPPFVDETNIKGNIDIRLNAIHTDLMDLRRALNENGLDIVRGQKKMKVIIIDEPSLD</sequence>
<dbReference type="Pfam" id="PF12543">
    <property type="entry name" value="DUF3738"/>
    <property type="match status" value="1"/>
</dbReference>
<dbReference type="InterPro" id="IPR000866">
    <property type="entry name" value="AhpC/TSA"/>
</dbReference>
<dbReference type="CDD" id="cd02966">
    <property type="entry name" value="TlpA_like_family"/>
    <property type="match status" value="1"/>
</dbReference>
<accession>A0A964TAU0</accession>
<dbReference type="PROSITE" id="PS51352">
    <property type="entry name" value="THIOREDOXIN_2"/>
    <property type="match status" value="1"/>
</dbReference>
<evidence type="ECO:0000256" key="1">
    <source>
        <dbReference type="ARBA" id="ARBA00023284"/>
    </source>
</evidence>
<feature type="domain" description="Thioredoxin" evidence="2">
    <location>
        <begin position="38"/>
        <end position="188"/>
    </location>
</feature>
<name>A0A964TAU0_9FLAO</name>
<dbReference type="InterPro" id="IPR013766">
    <property type="entry name" value="Thioredoxin_domain"/>
</dbReference>
<dbReference type="SUPFAM" id="SSF52833">
    <property type="entry name" value="Thioredoxin-like"/>
    <property type="match status" value="1"/>
</dbReference>
<proteinExistence type="predicted"/>
<dbReference type="RefSeq" id="WP_166522848.1">
    <property type="nucleotide sequence ID" value="NZ_JAAABI010000002.1"/>
</dbReference>
<dbReference type="PANTHER" id="PTHR42852">
    <property type="entry name" value="THIOL:DISULFIDE INTERCHANGE PROTEIN DSBE"/>
    <property type="match status" value="1"/>
</dbReference>
<reference evidence="3" key="1">
    <citation type="submission" date="2020-01" db="EMBL/GenBank/DDBJ databases">
        <title>Muricauda ochracea sp. nov., isolated from a tidal flat of Garorim bay in Korea.</title>
        <authorList>
            <person name="Kim D."/>
            <person name="Yoo Y."/>
            <person name="Kim J.-J."/>
        </authorList>
    </citation>
    <scope>NUCLEOTIDE SEQUENCE</scope>
    <source>
        <strain evidence="3">JGD-17</strain>
    </source>
</reference>
<dbReference type="Proteomes" id="UP000667650">
    <property type="component" value="Unassembled WGS sequence"/>
</dbReference>
<organism evidence="3 4">
    <name type="scientific">Flagellimonas ochracea</name>
    <dbReference type="NCBI Taxonomy" id="2696472"/>
    <lineage>
        <taxon>Bacteria</taxon>
        <taxon>Pseudomonadati</taxon>
        <taxon>Bacteroidota</taxon>
        <taxon>Flavobacteriia</taxon>
        <taxon>Flavobacteriales</taxon>
        <taxon>Flavobacteriaceae</taxon>
        <taxon>Flagellimonas</taxon>
    </lineage>
</organism>
<dbReference type="Pfam" id="PF00578">
    <property type="entry name" value="AhpC-TSA"/>
    <property type="match status" value="1"/>
</dbReference>
<keyword evidence="1" id="KW-0676">Redox-active center</keyword>
<gene>
    <name evidence="3" type="ORF">GTQ34_05780</name>
</gene>
<dbReference type="InterPro" id="IPR036249">
    <property type="entry name" value="Thioredoxin-like_sf"/>
</dbReference>
<keyword evidence="4" id="KW-1185">Reference proteome</keyword>
<dbReference type="EMBL" id="JAAABI010000002">
    <property type="protein sequence ID" value="NAY91423.1"/>
    <property type="molecule type" value="Genomic_DNA"/>
</dbReference>
<protein>
    <submittedName>
        <fullName evidence="3">Redoxin domain-containing protein</fullName>
    </submittedName>
</protein>
<evidence type="ECO:0000259" key="2">
    <source>
        <dbReference type="PROSITE" id="PS51352"/>
    </source>
</evidence>
<dbReference type="GO" id="GO:0016209">
    <property type="term" value="F:antioxidant activity"/>
    <property type="evidence" value="ECO:0007669"/>
    <property type="project" value="InterPro"/>
</dbReference>
<dbReference type="GO" id="GO:0016491">
    <property type="term" value="F:oxidoreductase activity"/>
    <property type="evidence" value="ECO:0007669"/>
    <property type="project" value="InterPro"/>
</dbReference>
<evidence type="ECO:0000313" key="4">
    <source>
        <dbReference type="Proteomes" id="UP000667650"/>
    </source>
</evidence>
<dbReference type="PROSITE" id="PS00194">
    <property type="entry name" value="THIOREDOXIN_1"/>
    <property type="match status" value="1"/>
</dbReference>
<evidence type="ECO:0000313" key="3">
    <source>
        <dbReference type="EMBL" id="NAY91423.1"/>
    </source>
</evidence>
<comment type="caution">
    <text evidence="3">The sequence shown here is derived from an EMBL/GenBank/DDBJ whole genome shotgun (WGS) entry which is preliminary data.</text>
</comment>
<dbReference type="AlphaFoldDB" id="A0A964TAU0"/>
<dbReference type="InterPro" id="IPR017801">
    <property type="entry name" value="DUF3738"/>
</dbReference>